<dbReference type="RefSeq" id="WP_205499603.1">
    <property type="nucleotide sequence ID" value="NZ_CP148066.1"/>
</dbReference>
<evidence type="ECO:0000313" key="2">
    <source>
        <dbReference type="Proteomes" id="UP001460679"/>
    </source>
</evidence>
<reference evidence="1" key="1">
    <citation type="submission" date="2024-03" db="EMBL/GenBank/DDBJ databases">
        <title>Complete genome sequence of Mycoplasma gypis type strain B1/T1.</title>
        <authorList>
            <person name="Spergser J."/>
        </authorList>
    </citation>
    <scope>NUCLEOTIDE SEQUENCE [LARGE SCALE GENOMIC DNA]</scope>
    <source>
        <strain evidence="1">B1/T1</strain>
    </source>
</reference>
<name>A0ABZ2RQB4_9BACT</name>
<dbReference type="Proteomes" id="UP001460679">
    <property type="component" value="Chromosome"/>
</dbReference>
<proteinExistence type="predicted"/>
<organism evidence="1 2">
    <name type="scientific">[Mycoplasma] gypis</name>
    <dbReference type="NCBI Taxonomy" id="92404"/>
    <lineage>
        <taxon>Bacteria</taxon>
        <taxon>Bacillati</taxon>
        <taxon>Mycoplasmatota</taxon>
        <taxon>Mycoplasmoidales</taxon>
        <taxon>Metamycoplasmataceae</taxon>
        <taxon>Metamycoplasma</taxon>
    </lineage>
</organism>
<protein>
    <submittedName>
        <fullName evidence="1">Uncharacterized protein</fullName>
    </submittedName>
</protein>
<dbReference type="EMBL" id="CP148066">
    <property type="protein sequence ID" value="WXL28301.1"/>
    <property type="molecule type" value="Genomic_DNA"/>
</dbReference>
<accession>A0ABZ2RQB4</accession>
<sequence length="155" mass="18559">MNTLLIAGYVPGAVVTNTNIVVNQTNWKIEKMNENEKIYSLNLMDLIFKLDLDSFKTFFDENINSKKKLEKKREIEDIIFKSIHYLKDDTLEFSDYNDLNTINMKLDRIIFKLNEFYYTLKEKSKDITDLLKWADFIQEIYDKYYSLSSYGAYYD</sequence>
<keyword evidence="2" id="KW-1185">Reference proteome</keyword>
<evidence type="ECO:0000313" key="1">
    <source>
        <dbReference type="EMBL" id="WXL28301.1"/>
    </source>
</evidence>
<gene>
    <name evidence="1" type="ORF">WG616_02955</name>
</gene>